<name>A0A239HI67_9ACTN</name>
<accession>A0A239HI67</accession>
<feature type="compositionally biased region" description="Basic and acidic residues" evidence="1">
    <location>
        <begin position="46"/>
        <end position="64"/>
    </location>
</feature>
<dbReference type="InterPro" id="IPR011990">
    <property type="entry name" value="TPR-like_helical_dom_sf"/>
</dbReference>
<evidence type="ECO:0008006" key="4">
    <source>
        <dbReference type="Google" id="ProtNLM"/>
    </source>
</evidence>
<feature type="region of interest" description="Disordered" evidence="1">
    <location>
        <begin position="40"/>
        <end position="89"/>
    </location>
</feature>
<evidence type="ECO:0000256" key="1">
    <source>
        <dbReference type="SAM" id="MobiDB-lite"/>
    </source>
</evidence>
<feature type="region of interest" description="Disordered" evidence="1">
    <location>
        <begin position="1062"/>
        <end position="1086"/>
    </location>
</feature>
<dbReference type="AlphaFoldDB" id="A0A239HI67"/>
<dbReference type="Proteomes" id="UP000198280">
    <property type="component" value="Unassembled WGS sequence"/>
</dbReference>
<evidence type="ECO:0000313" key="2">
    <source>
        <dbReference type="EMBL" id="SNS80821.1"/>
    </source>
</evidence>
<dbReference type="SUPFAM" id="SSF48452">
    <property type="entry name" value="TPR-like"/>
    <property type="match status" value="1"/>
</dbReference>
<sequence length="1086" mass="115389">MPSGTPEEVTGRAFEELIGRMRDAGVRLDAEGIADALWLAQWAGPEGRETRAPTGRSRSDRWDQDVSPAPAGGAGDPYPPGADADPAEPFAAGRHEVDLHPRRGGAQSSSPPVGDAVRTVSLPAASAFPGLLPLERSLRPIQSYRPQVAAVRTELDEPATADLTAEAGGLVLPVLRGVRRQEAELHLLMDASASMAVWEQMLQELREVCERVGAFRNVTIHYLRPRGNGVAISSGPGAHEALRPVEQLFDPTGRNLGLVVSDCAGPLWQSGALHRMLHRWVRTAPVAVVQPLPQRLWGRTLLPAVPGLLRRPQGGGHRAPRFHPLRRVRGPVPSDALPVPVLSPVPAALDVWGRLSAGTAGVTLNGAAAWVSAEQSAVAPRAPGSEDLGPEELVRVFDESASAPARQLALYLSATPLTLPVMQLVQRSMLPQTGPPELAEILLSGLVRVAKDSEDEPGAEGLWYDFLPGVRDQLLGRLSAGEAALVLKHCSLYIERTFGRSARNFPAVAVAYLSGAGREPATGPDAVPEPFARVSERVLRRFEPTFVLPAPSGASPEPAAAVEPDPAAEGLASLERYEREGASRDLLEAVRLLRAARVPADVRLADALLYAWREWRDPGALDEAEQAAQNALTAATTGADVPGGTGPAATVTLVSVLKERAADRIANGQLHAALADLLRATDQCRTALRNPGAEPEPLLRCALLHAQALRTLYVIDERLDDPLGQDERALLLTEAEDCLTALLPRWPPSGLPAALLLERGRVLLARARAAGSRGDGTEQQALVLRAVADLEAGARPADPTDIPRGDLPAALLDLAEALALETGGRGWDRAAEALEEARDLAHDLGDGPLEAECLRRTAGICRARYTQSAEPGPLRRADDALARAVPLVPVDSPVHAALLAERGEVLLERAAGTGETALVTEAVHVLREAVSETPPHTAGAAARRLHFGRALRLRHQRQGGLADLHEAAWTLEQAGRAEDPSVSSRAALELGDVRVALGNRTGVRENLEQAAVAYRRAAADAVAAGNPLLAAQAQHRRGEVLETTAGVAAALEAYRESWEQWQAAGGPASPEALRTRSRMRVLETPP</sequence>
<protein>
    <recommendedName>
        <fullName evidence="4">Tetratricopeptide repeat protein</fullName>
    </recommendedName>
</protein>
<reference evidence="2 3" key="1">
    <citation type="submission" date="2017-06" db="EMBL/GenBank/DDBJ databases">
        <authorList>
            <person name="Kim H.J."/>
            <person name="Triplett B.A."/>
        </authorList>
    </citation>
    <scope>NUCLEOTIDE SEQUENCE [LARGE SCALE GENOMIC DNA]</scope>
    <source>
        <strain evidence="2 3">CGMCC 4.1858</strain>
    </source>
</reference>
<organism evidence="2 3">
    <name type="scientific">Actinacidiphila glaucinigra</name>
    <dbReference type="NCBI Taxonomy" id="235986"/>
    <lineage>
        <taxon>Bacteria</taxon>
        <taxon>Bacillati</taxon>
        <taxon>Actinomycetota</taxon>
        <taxon>Actinomycetes</taxon>
        <taxon>Kitasatosporales</taxon>
        <taxon>Streptomycetaceae</taxon>
        <taxon>Actinacidiphila</taxon>
    </lineage>
</organism>
<dbReference type="NCBIfam" id="NF041121">
    <property type="entry name" value="SAV_2336_NTERM"/>
    <property type="match status" value="1"/>
</dbReference>
<dbReference type="EMBL" id="FZOF01000008">
    <property type="protein sequence ID" value="SNS80821.1"/>
    <property type="molecule type" value="Genomic_DNA"/>
</dbReference>
<dbReference type="InterPro" id="IPR047738">
    <property type="entry name" value="SAV_2336-like_N"/>
</dbReference>
<evidence type="ECO:0000313" key="3">
    <source>
        <dbReference type="Proteomes" id="UP000198280"/>
    </source>
</evidence>
<keyword evidence="3" id="KW-1185">Reference proteome</keyword>
<gene>
    <name evidence="2" type="ORF">SAMN05216252_108378</name>
</gene>
<proteinExistence type="predicted"/>